<reference evidence="5" key="1">
    <citation type="submission" date="2022-01" db="EMBL/GenBank/DDBJ databases">
        <title>Genome sequence and assembly of Parabukholderia sp. RG36.</title>
        <authorList>
            <person name="Chhetri G."/>
        </authorList>
    </citation>
    <scope>NUCLEOTIDE SEQUENCE</scope>
    <source>
        <strain evidence="5">RG36</strain>
    </source>
</reference>
<dbReference type="PANTHER" id="PTHR33505:SF4">
    <property type="entry name" value="PROTEIN PREY, MITOCHONDRIAL"/>
    <property type="match status" value="1"/>
</dbReference>
<feature type="compositionally biased region" description="Low complexity" evidence="4">
    <location>
        <begin position="63"/>
        <end position="82"/>
    </location>
</feature>
<dbReference type="PANTHER" id="PTHR33505">
    <property type="entry name" value="ZGC:162634"/>
    <property type="match status" value="1"/>
</dbReference>
<evidence type="ECO:0000256" key="4">
    <source>
        <dbReference type="SAM" id="MobiDB-lite"/>
    </source>
</evidence>
<name>A0A9X1RMP3_9BURK</name>
<dbReference type="Pfam" id="PF03966">
    <property type="entry name" value="Trm112p"/>
    <property type="match status" value="1"/>
</dbReference>
<evidence type="ECO:0000256" key="1">
    <source>
        <dbReference type="ARBA" id="ARBA00061313"/>
    </source>
</evidence>
<comment type="similarity">
    <text evidence="1">In the N-terminal section; belongs to the LpxK family.</text>
</comment>
<sequence length="82" mass="8370">MDARLLEILVCPICKGPLSYDRAAQELICSADKLAYPIRDGIPVMLVDEARQTVEGTPVDPNGPSGPSGSSGPSSPSGSSGA</sequence>
<dbReference type="Proteomes" id="UP001139308">
    <property type="component" value="Unassembled WGS sequence"/>
</dbReference>
<proteinExistence type="inferred from homology"/>
<accession>A0A9X1RMP3</accession>
<evidence type="ECO:0000256" key="3">
    <source>
        <dbReference type="HAMAP-Rule" id="MF_01187"/>
    </source>
</evidence>
<dbReference type="EMBL" id="JAKLJA010000003">
    <property type="protein sequence ID" value="MCG5072959.1"/>
    <property type="molecule type" value="Genomic_DNA"/>
</dbReference>
<evidence type="ECO:0000313" key="6">
    <source>
        <dbReference type="Proteomes" id="UP001139308"/>
    </source>
</evidence>
<gene>
    <name evidence="5" type="ORF">L5014_06200</name>
</gene>
<dbReference type="GO" id="GO:0005829">
    <property type="term" value="C:cytosol"/>
    <property type="evidence" value="ECO:0007669"/>
    <property type="project" value="TreeGrafter"/>
</dbReference>
<feature type="region of interest" description="Disordered" evidence="4">
    <location>
        <begin position="49"/>
        <end position="82"/>
    </location>
</feature>
<comment type="caution">
    <text evidence="5">The sequence shown here is derived from an EMBL/GenBank/DDBJ whole genome shotgun (WGS) entry which is preliminary data.</text>
</comment>
<dbReference type="SUPFAM" id="SSF158997">
    <property type="entry name" value="Trm112p-like"/>
    <property type="match status" value="1"/>
</dbReference>
<keyword evidence="6" id="KW-1185">Reference proteome</keyword>
<organism evidence="5 6">
    <name type="scientific">Paraburkholderia tagetis</name>
    <dbReference type="NCBI Taxonomy" id="2913261"/>
    <lineage>
        <taxon>Bacteria</taxon>
        <taxon>Pseudomonadati</taxon>
        <taxon>Pseudomonadota</taxon>
        <taxon>Betaproteobacteria</taxon>
        <taxon>Burkholderiales</taxon>
        <taxon>Burkholderiaceae</taxon>
        <taxon>Paraburkholderia</taxon>
    </lineage>
</organism>
<comment type="similarity">
    <text evidence="2">In the C-terminal section; belongs to the UPF0434 family.</text>
</comment>
<dbReference type="InterPro" id="IPR005651">
    <property type="entry name" value="Trm112-like"/>
</dbReference>
<dbReference type="AlphaFoldDB" id="A0A9X1RMP3"/>
<dbReference type="Gene3D" id="2.20.25.10">
    <property type="match status" value="1"/>
</dbReference>
<dbReference type="HAMAP" id="MF_01187">
    <property type="entry name" value="UPF0434"/>
    <property type="match status" value="1"/>
</dbReference>
<dbReference type="FunFam" id="2.20.25.10:FF:000002">
    <property type="entry name" value="UPF0434 protein YcaR"/>
    <property type="match status" value="1"/>
</dbReference>
<comment type="similarity">
    <text evidence="3">Belongs to the UPF0434 family.</text>
</comment>
<evidence type="ECO:0000313" key="5">
    <source>
        <dbReference type="EMBL" id="MCG5072959.1"/>
    </source>
</evidence>
<dbReference type="RefSeq" id="WP_238462699.1">
    <property type="nucleotide sequence ID" value="NZ_JAKLJA010000003.1"/>
</dbReference>
<evidence type="ECO:0000256" key="2">
    <source>
        <dbReference type="ARBA" id="ARBA00061381"/>
    </source>
</evidence>
<protein>
    <recommendedName>
        <fullName evidence="3">UPF0434 protein L5014_06200</fullName>
    </recommendedName>
</protein>